<dbReference type="InterPro" id="IPR000998">
    <property type="entry name" value="MAM_dom"/>
</dbReference>
<dbReference type="OrthoDB" id="291007at2759"/>
<dbReference type="InterPro" id="IPR020067">
    <property type="entry name" value="Frizzled_dom"/>
</dbReference>
<evidence type="ECO:0000256" key="3">
    <source>
        <dbReference type="SAM" id="SignalP"/>
    </source>
</evidence>
<dbReference type="PANTHER" id="PTHR23282">
    <property type="entry name" value="APICAL ENDOSOMAL GLYCOPROTEIN PRECURSOR"/>
    <property type="match status" value="1"/>
</dbReference>
<feature type="domain" description="MAM" evidence="5">
    <location>
        <begin position="72"/>
        <end position="230"/>
    </location>
</feature>
<dbReference type="GO" id="GO:0016020">
    <property type="term" value="C:membrane"/>
    <property type="evidence" value="ECO:0007669"/>
    <property type="project" value="InterPro"/>
</dbReference>
<evidence type="ECO:0000256" key="2">
    <source>
        <dbReference type="PROSITE-ProRule" id="PRU00090"/>
    </source>
</evidence>
<evidence type="ECO:0000313" key="7">
    <source>
        <dbReference type="Proteomes" id="UP000009022"/>
    </source>
</evidence>
<evidence type="ECO:0000256" key="1">
    <source>
        <dbReference type="ARBA" id="ARBA00023157"/>
    </source>
</evidence>
<dbReference type="PhylomeDB" id="B3RPE3"/>
<keyword evidence="1" id="KW-1015">Disulfide bond</keyword>
<dbReference type="Gene3D" id="1.10.2000.10">
    <property type="entry name" value="Frizzled cysteine-rich domain"/>
    <property type="match status" value="1"/>
</dbReference>
<dbReference type="STRING" id="10228.B3RPE3"/>
<comment type="caution">
    <text evidence="2">Lacks conserved residue(s) required for the propagation of feature annotation.</text>
</comment>
<reference evidence="6 7" key="1">
    <citation type="journal article" date="2008" name="Nature">
        <title>The Trichoplax genome and the nature of placozoans.</title>
        <authorList>
            <person name="Srivastava M."/>
            <person name="Begovic E."/>
            <person name="Chapman J."/>
            <person name="Putnam N.H."/>
            <person name="Hellsten U."/>
            <person name="Kawashima T."/>
            <person name="Kuo A."/>
            <person name="Mitros T."/>
            <person name="Salamov A."/>
            <person name="Carpenter M.L."/>
            <person name="Signorovitch A.Y."/>
            <person name="Moreno M.A."/>
            <person name="Kamm K."/>
            <person name="Grimwood J."/>
            <person name="Schmutz J."/>
            <person name="Shapiro H."/>
            <person name="Grigoriev I.V."/>
            <person name="Buss L.W."/>
            <person name="Schierwater B."/>
            <person name="Dellaporta S.L."/>
            <person name="Rokhsar D.S."/>
        </authorList>
    </citation>
    <scope>NUCLEOTIDE SEQUENCE [LARGE SCALE GENOMIC DNA]</scope>
    <source>
        <strain evidence="6 7">Grell-BS-1999</strain>
    </source>
</reference>
<keyword evidence="7" id="KW-1185">Reference proteome</keyword>
<evidence type="ECO:0000313" key="6">
    <source>
        <dbReference type="EMBL" id="EDV28175.1"/>
    </source>
</evidence>
<gene>
    <name evidence="6" type="ORF">TRIADDRAFT_53504</name>
</gene>
<dbReference type="SMART" id="SM00137">
    <property type="entry name" value="MAM"/>
    <property type="match status" value="1"/>
</dbReference>
<accession>B3RPE3</accession>
<dbReference type="PROSITE" id="PS50060">
    <property type="entry name" value="MAM_2"/>
    <property type="match status" value="1"/>
</dbReference>
<dbReference type="EMBL" id="DS985242">
    <property type="protein sequence ID" value="EDV28175.1"/>
    <property type="molecule type" value="Genomic_DNA"/>
</dbReference>
<dbReference type="InterPro" id="IPR036790">
    <property type="entry name" value="Frizzled_dom_sf"/>
</dbReference>
<dbReference type="Gene3D" id="2.60.120.200">
    <property type="match status" value="1"/>
</dbReference>
<dbReference type="eggNOG" id="KOG3627">
    <property type="taxonomic scope" value="Eukaryota"/>
</dbReference>
<proteinExistence type="predicted"/>
<feature type="chain" id="PRO_5002796794" description="MAM domain-containing protein" evidence="3">
    <location>
        <begin position="18"/>
        <end position="430"/>
    </location>
</feature>
<feature type="domain" description="FZ" evidence="4">
    <location>
        <begin position="229"/>
        <end position="347"/>
    </location>
</feature>
<dbReference type="CDD" id="cd06263">
    <property type="entry name" value="MAM"/>
    <property type="match status" value="1"/>
</dbReference>
<dbReference type="HOGENOM" id="CLU_638324_0_0_1"/>
<dbReference type="SUPFAM" id="SSF49899">
    <property type="entry name" value="Concanavalin A-like lectins/glucanases"/>
    <property type="match status" value="1"/>
</dbReference>
<dbReference type="RefSeq" id="XP_002110009.1">
    <property type="nucleotide sequence ID" value="XM_002109973.1"/>
</dbReference>
<dbReference type="AlphaFoldDB" id="B3RPE3"/>
<dbReference type="Pfam" id="PF00629">
    <property type="entry name" value="MAM"/>
    <property type="match status" value="1"/>
</dbReference>
<name>B3RPE3_TRIAD</name>
<evidence type="ECO:0008006" key="8">
    <source>
        <dbReference type="Google" id="ProtNLM"/>
    </source>
</evidence>
<evidence type="ECO:0000259" key="4">
    <source>
        <dbReference type="PROSITE" id="PS50038"/>
    </source>
</evidence>
<evidence type="ECO:0000259" key="5">
    <source>
        <dbReference type="PROSITE" id="PS50060"/>
    </source>
</evidence>
<sequence length="430" mass="49376">MKLLFIFIITWLAVAQAQQAPDNIGLMNGNSVAIPDDNPSSSEYSKFADILQDLGGKEKAKRLGYSLISYNIKCTFESSYCRWRNGANNDFNWKRVKLPQTSKENSGFPIIGKRDFHIRTDTTYAKEYRTRARLVSKVLPQKFPICLQFWYHMESTDESSGLRVYIRPSGGKLVKLWDKKGDQGQHWKFAQIQIESNINYKIIFESFRGKAKSSKISIDTINYRKRSCELCAPFYGVNKTETSAFGNQEDLEQKLSETFAFIRAIGGHCEEYALKAICYHNFAPCAGVNYKRLICKEECQALMSDYRLCKAQFDSLKADPGFNNQLLPLDCYNLPTMKEKFSKCTKLSIPDAYLTKRRCNVKLCIKEYQTDSKKVVTPGQYCHIIRTFLACVKSYKSVCYNDPEYFLAKTIADNLDKQIPIIFGSRCQES</sequence>
<dbReference type="KEGG" id="tad:TRIADDRAFT_53504"/>
<dbReference type="PANTHER" id="PTHR23282:SF101">
    <property type="entry name" value="MAM DOMAIN-CONTAINING PROTEIN"/>
    <property type="match status" value="1"/>
</dbReference>
<dbReference type="InParanoid" id="B3RPE3"/>
<protein>
    <recommendedName>
        <fullName evidence="8">MAM domain-containing protein</fullName>
    </recommendedName>
</protein>
<feature type="signal peptide" evidence="3">
    <location>
        <begin position="1"/>
        <end position="17"/>
    </location>
</feature>
<dbReference type="InterPro" id="IPR013320">
    <property type="entry name" value="ConA-like_dom_sf"/>
</dbReference>
<keyword evidence="3" id="KW-0732">Signal</keyword>
<dbReference type="CTD" id="6750669"/>
<organism evidence="6 7">
    <name type="scientific">Trichoplax adhaerens</name>
    <name type="common">Trichoplax reptans</name>
    <dbReference type="NCBI Taxonomy" id="10228"/>
    <lineage>
        <taxon>Eukaryota</taxon>
        <taxon>Metazoa</taxon>
        <taxon>Placozoa</taxon>
        <taxon>Uniplacotomia</taxon>
        <taxon>Trichoplacea</taxon>
        <taxon>Trichoplacidae</taxon>
        <taxon>Trichoplax</taxon>
    </lineage>
</organism>
<dbReference type="Proteomes" id="UP000009022">
    <property type="component" value="Unassembled WGS sequence"/>
</dbReference>
<dbReference type="InterPro" id="IPR051560">
    <property type="entry name" value="MAM_domain-containing"/>
</dbReference>
<dbReference type="GeneID" id="6750669"/>
<dbReference type="PROSITE" id="PS50038">
    <property type="entry name" value="FZ"/>
    <property type="match status" value="1"/>
</dbReference>